<evidence type="ECO:0000313" key="1">
    <source>
        <dbReference type="EMBL" id="CAK9186961.1"/>
    </source>
</evidence>
<protein>
    <submittedName>
        <fullName evidence="1">Uncharacterized protein</fullName>
    </submittedName>
</protein>
<comment type="caution">
    <text evidence="1">The sequence shown here is derived from an EMBL/GenBank/DDBJ whole genome shotgun (WGS) entry which is preliminary data.</text>
</comment>
<reference evidence="1 2" key="1">
    <citation type="submission" date="2024-02" db="EMBL/GenBank/DDBJ databases">
        <authorList>
            <person name="Vignale AGUSTIN F."/>
            <person name="Sosa J E."/>
            <person name="Modenutti C."/>
        </authorList>
    </citation>
    <scope>NUCLEOTIDE SEQUENCE [LARGE SCALE GENOMIC DNA]</scope>
</reference>
<organism evidence="1 2">
    <name type="scientific">Ilex paraguariensis</name>
    <name type="common">yerba mate</name>
    <dbReference type="NCBI Taxonomy" id="185542"/>
    <lineage>
        <taxon>Eukaryota</taxon>
        <taxon>Viridiplantae</taxon>
        <taxon>Streptophyta</taxon>
        <taxon>Embryophyta</taxon>
        <taxon>Tracheophyta</taxon>
        <taxon>Spermatophyta</taxon>
        <taxon>Magnoliopsida</taxon>
        <taxon>eudicotyledons</taxon>
        <taxon>Gunneridae</taxon>
        <taxon>Pentapetalae</taxon>
        <taxon>asterids</taxon>
        <taxon>campanulids</taxon>
        <taxon>Aquifoliales</taxon>
        <taxon>Aquifoliaceae</taxon>
        <taxon>Ilex</taxon>
    </lineage>
</organism>
<proteinExistence type="predicted"/>
<gene>
    <name evidence="1" type="ORF">ILEXP_LOCUS57465</name>
</gene>
<accession>A0ABC8V0U9</accession>
<dbReference type="EMBL" id="CAUOFW020009736">
    <property type="protein sequence ID" value="CAK9186961.1"/>
    <property type="molecule type" value="Genomic_DNA"/>
</dbReference>
<dbReference type="AlphaFoldDB" id="A0ABC8V0U9"/>
<dbReference type="Proteomes" id="UP001642360">
    <property type="component" value="Unassembled WGS sequence"/>
</dbReference>
<name>A0ABC8V0U9_9AQUA</name>
<evidence type="ECO:0000313" key="2">
    <source>
        <dbReference type="Proteomes" id="UP001642360"/>
    </source>
</evidence>
<sequence length="101" mass="10524">MEVENLMVVATITQLVEVTIRNHILLELHDQSKDIKGPGWVSGLRPSMSLMRGGGSGLLVSGSGLGLTAKGVKELLIIDQKGSGMAVVAEGSAEVSGVERL</sequence>
<keyword evidence="2" id="KW-1185">Reference proteome</keyword>